<evidence type="ECO:0000256" key="5">
    <source>
        <dbReference type="ARBA" id="ARBA00023268"/>
    </source>
</evidence>
<protein>
    <submittedName>
        <fullName evidence="10">Type I polyketide synthase</fullName>
    </submittedName>
</protein>
<keyword evidence="3" id="KW-0808">Transferase</keyword>
<evidence type="ECO:0000313" key="11">
    <source>
        <dbReference type="Proteomes" id="UP000031523"/>
    </source>
</evidence>
<evidence type="ECO:0000256" key="4">
    <source>
        <dbReference type="ARBA" id="ARBA00023194"/>
    </source>
</evidence>
<dbReference type="InterPro" id="IPR013968">
    <property type="entry name" value="PKS_KR"/>
</dbReference>
<dbReference type="Pfam" id="PF00698">
    <property type="entry name" value="Acyl_transf_1"/>
    <property type="match status" value="3"/>
</dbReference>
<dbReference type="CDD" id="cd08952">
    <property type="entry name" value="KR_1_SDR_x"/>
    <property type="match status" value="2"/>
</dbReference>
<feature type="domain" description="Carrier" evidence="8">
    <location>
        <begin position="3965"/>
        <end position="4040"/>
    </location>
</feature>
<dbReference type="InterPro" id="IPR020806">
    <property type="entry name" value="PKS_PP-bd"/>
</dbReference>
<evidence type="ECO:0000256" key="3">
    <source>
        <dbReference type="ARBA" id="ARBA00022679"/>
    </source>
</evidence>
<dbReference type="KEGG" id="sals:SLNWT_0704"/>
<dbReference type="EMBL" id="CP010519">
    <property type="protein sequence ID" value="AJE81080.1"/>
    <property type="molecule type" value="Genomic_DNA"/>
</dbReference>
<dbReference type="InterPro" id="IPR050091">
    <property type="entry name" value="PKS_NRPS_Biosynth_Enz"/>
</dbReference>
<evidence type="ECO:0000259" key="8">
    <source>
        <dbReference type="PROSITE" id="PS50075"/>
    </source>
</evidence>
<dbReference type="Pfam" id="PF08659">
    <property type="entry name" value="KR"/>
    <property type="match status" value="2"/>
</dbReference>
<dbReference type="Pfam" id="PF18369">
    <property type="entry name" value="PKS_DE"/>
    <property type="match status" value="2"/>
</dbReference>
<dbReference type="SUPFAM" id="SSF53901">
    <property type="entry name" value="Thiolase-like"/>
    <property type="match status" value="3"/>
</dbReference>
<dbReference type="FunFam" id="3.40.366.10:FF:000002">
    <property type="entry name" value="Probable polyketide synthase 2"/>
    <property type="match status" value="3"/>
</dbReference>
<dbReference type="GO" id="GO:0033068">
    <property type="term" value="P:macrolide biosynthetic process"/>
    <property type="evidence" value="ECO:0007669"/>
    <property type="project" value="UniProtKB-ARBA"/>
</dbReference>
<dbReference type="GO" id="GO:0004312">
    <property type="term" value="F:fatty acid synthase activity"/>
    <property type="evidence" value="ECO:0007669"/>
    <property type="project" value="TreeGrafter"/>
</dbReference>
<dbReference type="InterPro" id="IPR014043">
    <property type="entry name" value="Acyl_transferase_dom"/>
</dbReference>
<dbReference type="InterPro" id="IPR014031">
    <property type="entry name" value="Ketoacyl_synth_C"/>
</dbReference>
<gene>
    <name evidence="10" type="ORF">SLNWT_0704</name>
</gene>
<dbReference type="Proteomes" id="UP000031523">
    <property type="component" value="Chromosome"/>
</dbReference>
<dbReference type="InterPro" id="IPR041618">
    <property type="entry name" value="PKS_DE"/>
</dbReference>
<dbReference type="InterPro" id="IPR018201">
    <property type="entry name" value="Ketoacyl_synth_AS"/>
</dbReference>
<dbReference type="GO" id="GO:0031177">
    <property type="term" value="F:phosphopantetheine binding"/>
    <property type="evidence" value="ECO:0007669"/>
    <property type="project" value="InterPro"/>
</dbReference>
<sequence>MAVVGLACRLPGAEDPAAFWDLLVRGGDAVVDTPEDRRAGAPAAGYPAPHGGTAPHRGGYLRAPADFDAAFFGISPREADAMDPQARLVLELGWEALEHAGIPATRAPRTTAVYIGSDVCDYADLARRHGSEAVGHHTLTGLQRALIANRLSYALGVSGPSVTVDSAQSSSLVSVQMACDSLRLGDSALALAGGVHLNLSPDSTRAAAQFGALSPDGRCHTFDARANGYVRGEGGALIVLKLLSAAVADGDRVLAVIRGGAVNNDGTGRSLTTPDAAAQQEVLRAACARAGVDPAHLDYVELHGTGTRAGDPVEATALGAVLGRADGRATPLAVGSVKTNIGHLEGAAGAAGLLKTVLCLAHGTLVPSLHHREPHPAVDLAGLNLRVQTAIGPWTPAAPDRPLLAGVSSFGMGGTNAHLVLAQAPAAEQAPRAPREAPATVPWLLSAHTPQAFKAQAERLADHVTRHPADPVDTAWSLLETRAHLPHRAVVVGTDPEDLVRGLATALPAGPVRGDIDRPVFVFPGQGSQWVGMAGQLLAEAPAFATRLAECAEALAPHVDWDLMAVLRGDPDAPSLDRSDVVQPALWAVMVSLAAQWQAHGVRPAAVVGHSQGEIAAACVAGALGLADAARVVALRSKVLVPLEGLSGMVSLALTEADTRRFTARWGERVTLAALNGPSSTVVSADADTVLDILATAEREQIRARRVGIDYASHSPHVEPAREEMLRQLAPLTPRTPQVPFLSTVTGDWIQGPDTDAGYWYDNLRKPVLLEPVVRTLTEAGHGAFLEVSPHPVLTTPVQDTVETAAGRESAVVTGTLRREDGGPARFQTSLAALWARGADVDWTPFFTGLAPRRVALPTYAFQRRRHWLDDAPAAPTAASAEPAAAPARQADPTPGPVTDTPVENPLDLVRAHAAVVLGHHDATEIDPQLSFKELGFDSVTAVELRDRLASATGRSLPATAVYAYPTPARLAHHLGAGEDESAPEPTGAGAADADDPVVIVSMGCRYPGGVGSPEELWHLVREEADALSPFPTDRGWDLDGLFDTDPDTSGTTYVRSGGFLDTATEFDAAFFGISPREALAMDPQQRLLLETVWETLERAGLDPRSLAQSPTGVFVGATAAEYGPRLHEATEDVEGHLLTGTTASVASGRISYALGLEGPAVTVDTACSSSLVALHLAVRALRAGECSLALAAGATVMSSPGMFVEFSRQRGLAADGRCKPFAAEADGTGWAEGVGVLLLERLSDARANGHQVLAVVRGSAINQDGASNGLSAPSGPAQQRVIRAALADAGVPASGVDVVEAHGTGTKLGDPIEAQALLATYGREHDAENPLWLGSVKSNIGHTQAAAGVAGVIKTVQAMRAGTLPKSLHADRPSPIVDWSSGGVALLGSARPWDTEDGRPRRAAVSSFGISGTNAHVVLEQPPALAEDASATEPAAPAAELPWLLSARNADALAAQHDRLREYVAAHEPRPVDVAWSLVAGRSVFEHRAVVMGGEVVASGAAGASGANASNGAKPVFVFPGQGAQWVGMAVELLDSSPVFAERFGECAAALEEFVEWSLFDVVRGVEGAPGFDRVDVVQPALWAVMVSLAALWESYGVRPAAVVGHSQGEIAAACVAGALSLTDGARVVALRSRALVSLAGRGGMVSVAVDRARAEELAGRWPGRVSVAALNGPSSTVVSGDADALDELVGQADELGVRARRIEVDYASHSAHVDAIEAELAELLAPVVAREPEVPFFSTVTGEWVNSGETDASYWFRNLRGRVLLEPVVRALVEEGHGVFVEVSPHPVLAVPVGETVEALGVEGAVVGSLRRDQGGLERMYASLGEAWAHGVEVDWSPVFAGQSPQRVDLPTYAFQRQRYWLESAKTAADVAVDPVEAEFWASVERNDLDALGRTLGVEDAASLGEVVPLLSSWRRERLDRSTLDGWRYRIAWRELAVPAAGELNGTWLLVTPAEEEGDDALTAGLREALAARADRVVVLPVPVRDGDRARYAALLSAAGEPGEFAGVLSTLGLREEPHPAQASVPLGLAAGLALVQALGDTGIEAPLWFLTRGAVGTGQGDAPTAALQAGVWGLGRVAALEHPGRWGGLVDLPADAGAETFARLTGILAGCGGEDQLALRDGKVLGRRLVPAPTGGRAPARDWSPRGTVLVTGGTGALGGHIARWLARNGAEHLVLTGRRGDAPHLDALRADLEPYGTRLTVAGCDTSDRDAVAELVARLDAEGTPVRAVLHAAGVSVLGPLAEVRVEDLAATFSGKVLGADHLDEVLAGREVDAVVYFSSISGTWGVADHAAYGSANAVLDARAEQRRAEGSPVLSVAWGPWAGGGMIAESVQEDLRRRGVPVIAPETAVVGLQQALDHDESYVAVADVDWGRFTGVFTSVRRSPLLDELPGARPAVPERRTPEAAEGHAPALREIAALDPARRTAALHTLVAGQVAAALGHQDAGALSGEAAFKELGFDSLTAVELRNRLGRTLGLTLPTTVVFDHPSIVALTAFVQEQAFGREESAAESARPSVRAAAGEADDPVVIVSMGCRYPGGVGSPEELWRLVREEADTAAPFPTDRGWDLDGLFDADPDHLGTSYVRESSFLKDPAGFDAGFFGISPREALAMDPQQRLLLETTWETLERGGIDPKRLRGSSTGVYVGLTDQEYASLLRKSSGENEGYLATGAAASVASGRISYALGLEGPAVTVDTACSSSLVALHLAVRALRAGECTLAVAAAATVMSGPSPFVAFSRQRALAPDGRCKPFAAGADGFALAEGVGVVLLERLSDARANGHRVLAVVRGSAVNQDGASNGLSAPNGPSQQRVIRAALADAGVPASGVDVVEAHGTGTKLGDPIEAQALLATYGRERDPEHPLWLGSVKSNIGHTQAASGMAGIIKMVQAMAARTLPKSLCAEEPSPFVDWSGGAVELLDSTREWAEPEGRPRRAAVSSFGISGTNAHVILEAPEEAPAPAPEEAADLPGAEIPLLVSAREEAALTAQTRRILDLSRTGDVRPVDVAWSLVAGRSAFEHRAVLLGGGVVASGVAAASGANGSKPVFVFPGQGAQWAGMAVELLDSSPVFAERFGECAAALDEFVEWSLFDVVRGAEGAPGFDRVDVVQPALWAVMVSLAALWESYGVRPAAVVGHSQGEIAAACVAGALSLVDGARVVALRSRALSPLAGRGGMVSVALGSGAVEDLVGRWGTRLSVAAVNGPSSTVVSGDVGALDELMGVAESLGVRTRRIEVDYASHSAHVDAIEAELAQLLAPVVAREPEVPFFSTVTGEWVNSAETDAGYWFRNLRSRVLLEPVVRALVEEGHGVFVEVSPHPVLAVPVGETVEAAGVEGAVVGSLRRGQGGLERMYGSLGEAWAHGVEVDWSPVFAGISPRRVDLPTYAFQRQRYWLESAKTAADVAVDPVEAEFWASVERNDLDALGRTLGVEDAASLGEVVPLLSSWRRERLDRSTLDGWRYRIAWRAHRPSDSAQLNGSWLLITPVSGADENLVESVRQTMEKAGAEVDVLALTGPADRAALVSRLRPRDAEPAAGVLSLLAFDETSDPGSPAVSRGLVDSLVLAQALTEAGGGRLWALTRGAVTVDGTAAPDPVQAAVRGMLRVAGLDDPERCGGLIDLPADGVGEDLLAAVPALLAAEGTQGRETEYAVRAEGVHVRRMVRAPLDPSADGGPWQPRGTVLVTGGTGALGGHVARDLARSGAEHLLLASRSGAKAPGAPELEQELTALGCKVTLASCDIADRAAVEELVRTVPAEFPLTAVVHTAGAVDLARPLTELDTGTAVALMHAKVAGARNLHEVLAGRPLDAFVLFSSGAGVWGNTGQAPYAAANAYLDALAELRRAEGLPATAIAWGAWAGGGMVDTEVGENLARRGVPAMPPQLAVRAVRESAADPRGALVVADIRWDRFLTAYSVHGHRPLLDEVPDVQALLAERAAEEAAEEAATGTGNELLRELAALPQDKRRRRLTEVIRAHAAAVLTLGPGESVKAGRAFRDMGFDSLTAVDLRNRLGTSLGAKLSATLVFDHPTPKALADHLAEELLPEEAGPGDGTDPRLEGVADAYRKASGPAERQELADALRALLDEWAHPTDEPEQAAVDEELVDASDQDMFELIDRELGIS</sequence>
<dbReference type="SMART" id="SM00822">
    <property type="entry name" value="PKS_KR"/>
    <property type="match status" value="2"/>
</dbReference>
<feature type="domain" description="Ketosynthase family 3 (KS3)" evidence="9">
    <location>
        <begin position="995"/>
        <end position="1422"/>
    </location>
</feature>
<dbReference type="Pfam" id="PF16197">
    <property type="entry name" value="KAsynt_C_assoc"/>
    <property type="match status" value="3"/>
</dbReference>
<feature type="domain" description="Ketosynthase family 3 (KS3)" evidence="9">
    <location>
        <begin position="2528"/>
        <end position="2955"/>
    </location>
</feature>
<dbReference type="InterPro" id="IPR036291">
    <property type="entry name" value="NAD(P)-bd_dom_sf"/>
</dbReference>
<dbReference type="InterPro" id="IPR016039">
    <property type="entry name" value="Thiolase-like"/>
</dbReference>
<keyword evidence="2" id="KW-0597">Phosphoprotein</keyword>
<dbReference type="GO" id="GO:0005737">
    <property type="term" value="C:cytoplasm"/>
    <property type="evidence" value="ECO:0007669"/>
    <property type="project" value="TreeGrafter"/>
</dbReference>
<dbReference type="FunFam" id="3.40.47.10:FF:000019">
    <property type="entry name" value="Polyketide synthase type I"/>
    <property type="match status" value="2"/>
</dbReference>
<dbReference type="InterPro" id="IPR036736">
    <property type="entry name" value="ACP-like_sf"/>
</dbReference>
<dbReference type="Gene3D" id="1.10.1200.10">
    <property type="entry name" value="ACP-like"/>
    <property type="match status" value="3"/>
</dbReference>
<name>A0A0B5EP74_STRA4</name>
<dbReference type="InterPro" id="IPR014030">
    <property type="entry name" value="Ketoacyl_synth_N"/>
</dbReference>
<dbReference type="PROSITE" id="PS00606">
    <property type="entry name" value="KS3_1"/>
    <property type="match status" value="2"/>
</dbReference>
<dbReference type="Gene3D" id="3.30.70.3290">
    <property type="match status" value="3"/>
</dbReference>
<dbReference type="PANTHER" id="PTHR43775:SF51">
    <property type="entry name" value="INACTIVE PHENOLPHTHIOCEROL SYNTHESIS POLYKETIDE SYNTHASE TYPE I PKS1-RELATED"/>
    <property type="match status" value="1"/>
</dbReference>
<dbReference type="InterPro" id="IPR057326">
    <property type="entry name" value="KR_dom"/>
</dbReference>
<feature type="domain" description="Ketosynthase family 3 (KS3)" evidence="9">
    <location>
        <begin position="1"/>
        <end position="423"/>
    </location>
</feature>
<dbReference type="Gene3D" id="3.40.366.10">
    <property type="entry name" value="Malonyl-Coenzyme A Acyl Carrier Protein, domain 2"/>
    <property type="match status" value="3"/>
</dbReference>
<dbReference type="Pfam" id="PF02801">
    <property type="entry name" value="Ketoacyl-synt_C"/>
    <property type="match status" value="3"/>
</dbReference>
<dbReference type="GO" id="GO:0071770">
    <property type="term" value="P:DIM/DIP cell wall layer assembly"/>
    <property type="evidence" value="ECO:0007669"/>
    <property type="project" value="TreeGrafter"/>
</dbReference>
<evidence type="ECO:0000256" key="6">
    <source>
        <dbReference type="ARBA" id="ARBA00023315"/>
    </source>
</evidence>
<evidence type="ECO:0000313" key="10">
    <source>
        <dbReference type="EMBL" id="AJE81080.1"/>
    </source>
</evidence>
<feature type="region of interest" description="Disordered" evidence="7">
    <location>
        <begin position="874"/>
        <end position="901"/>
    </location>
</feature>
<dbReference type="SMART" id="SM00823">
    <property type="entry name" value="PKS_PP"/>
    <property type="match status" value="3"/>
</dbReference>
<dbReference type="Pfam" id="PF00109">
    <property type="entry name" value="ketoacyl-synt"/>
    <property type="match status" value="3"/>
</dbReference>
<proteinExistence type="predicted"/>
<feature type="domain" description="Carrier" evidence="8">
    <location>
        <begin position="2430"/>
        <end position="2505"/>
    </location>
</feature>
<evidence type="ECO:0000256" key="7">
    <source>
        <dbReference type="SAM" id="MobiDB-lite"/>
    </source>
</evidence>
<dbReference type="Gene3D" id="6.10.140.1830">
    <property type="match status" value="2"/>
</dbReference>
<dbReference type="NCBIfam" id="NF045894">
    <property type="entry name" value="PKS_plus_SDR"/>
    <property type="match status" value="2"/>
</dbReference>
<dbReference type="CDD" id="cd00833">
    <property type="entry name" value="PKS"/>
    <property type="match status" value="3"/>
</dbReference>
<evidence type="ECO:0000256" key="1">
    <source>
        <dbReference type="ARBA" id="ARBA00022450"/>
    </source>
</evidence>
<dbReference type="InterPro" id="IPR020841">
    <property type="entry name" value="PKS_Beta-ketoAc_synthase_dom"/>
</dbReference>
<dbReference type="InterPro" id="IPR001227">
    <property type="entry name" value="Ac_transferase_dom_sf"/>
</dbReference>
<dbReference type="SUPFAM" id="SSF55048">
    <property type="entry name" value="Probable ACP-binding domain of malonyl-CoA ACP transacylase"/>
    <property type="match status" value="3"/>
</dbReference>
<keyword evidence="1" id="KW-0596">Phosphopantetheine</keyword>
<keyword evidence="11" id="KW-1185">Reference proteome</keyword>
<dbReference type="FunFam" id="1.10.1200.10:FF:000007">
    <property type="entry name" value="Probable polyketide synthase pks17"/>
    <property type="match status" value="1"/>
</dbReference>
<dbReference type="PANTHER" id="PTHR43775">
    <property type="entry name" value="FATTY ACID SYNTHASE"/>
    <property type="match status" value="1"/>
</dbReference>
<dbReference type="Pfam" id="PF00550">
    <property type="entry name" value="PP-binding"/>
    <property type="match status" value="3"/>
</dbReference>
<feature type="domain" description="Carrier" evidence="8">
    <location>
        <begin position="904"/>
        <end position="979"/>
    </location>
</feature>
<dbReference type="GO" id="GO:0004315">
    <property type="term" value="F:3-oxoacyl-[acyl-carrier-protein] synthase activity"/>
    <property type="evidence" value="ECO:0007669"/>
    <property type="project" value="InterPro"/>
</dbReference>
<dbReference type="SUPFAM" id="SSF52151">
    <property type="entry name" value="FabD/lysophospholipase-like"/>
    <property type="match status" value="3"/>
</dbReference>
<evidence type="ECO:0000259" key="9">
    <source>
        <dbReference type="PROSITE" id="PS52004"/>
    </source>
</evidence>
<dbReference type="PROSITE" id="PS50075">
    <property type="entry name" value="CARRIER"/>
    <property type="match status" value="3"/>
</dbReference>
<dbReference type="Gene3D" id="3.40.50.720">
    <property type="entry name" value="NAD(P)-binding Rossmann-like Domain"/>
    <property type="match status" value="2"/>
</dbReference>
<dbReference type="GO" id="GO:0006633">
    <property type="term" value="P:fatty acid biosynthetic process"/>
    <property type="evidence" value="ECO:0007669"/>
    <property type="project" value="InterPro"/>
</dbReference>
<dbReference type="InterPro" id="IPR006162">
    <property type="entry name" value="Ppantetheine_attach_site"/>
</dbReference>
<accession>A0A0B5EP74</accession>
<dbReference type="PROSITE" id="PS00012">
    <property type="entry name" value="PHOSPHOPANTETHEINE"/>
    <property type="match status" value="3"/>
</dbReference>
<dbReference type="SMART" id="SM00825">
    <property type="entry name" value="PKS_KS"/>
    <property type="match status" value="3"/>
</dbReference>
<dbReference type="SMART" id="SM01294">
    <property type="entry name" value="PKS_PP_betabranch"/>
    <property type="match status" value="3"/>
</dbReference>
<dbReference type="InterPro" id="IPR016036">
    <property type="entry name" value="Malonyl_transacylase_ACP-bd"/>
</dbReference>
<dbReference type="SUPFAM" id="SSF51735">
    <property type="entry name" value="NAD(P)-binding Rossmann-fold domains"/>
    <property type="match status" value="4"/>
</dbReference>
<reference evidence="10 11" key="1">
    <citation type="submission" date="2015-01" db="EMBL/GenBank/DDBJ databases">
        <title>Enhanced salinomycin production by adjusting the supply of polyketide extender units in Streptomyce albus DSM 41398.</title>
        <authorList>
            <person name="Lu C."/>
        </authorList>
    </citation>
    <scope>NUCLEOTIDE SEQUENCE [LARGE SCALE GENOMIC DNA]</scope>
    <source>
        <strain evidence="11">ATCC 21838 / DSM 41398 / FERM P-419 / JCM 4703 / NBRC 107858</strain>
    </source>
</reference>
<dbReference type="InterPro" id="IPR032821">
    <property type="entry name" value="PKS_assoc"/>
</dbReference>
<keyword evidence="5" id="KW-0511">Multifunctional enzyme</keyword>
<dbReference type="SMART" id="SM00827">
    <property type="entry name" value="PKS_AT"/>
    <property type="match status" value="3"/>
</dbReference>
<dbReference type="InterPro" id="IPR016035">
    <property type="entry name" value="Acyl_Trfase/lysoPLipase"/>
</dbReference>
<keyword evidence="6" id="KW-0012">Acyltransferase</keyword>
<dbReference type="SUPFAM" id="SSF47336">
    <property type="entry name" value="ACP-like"/>
    <property type="match status" value="3"/>
</dbReference>
<organism evidence="10 11">
    <name type="scientific">Streptomyces albus (strain ATCC 21838 / DSM 41398 / FERM P-419 / JCM 4703 / NBRC 107858)</name>
    <dbReference type="NCBI Taxonomy" id="1081613"/>
    <lineage>
        <taxon>Bacteria</taxon>
        <taxon>Bacillati</taxon>
        <taxon>Actinomycetota</taxon>
        <taxon>Actinomycetes</taxon>
        <taxon>Kitasatosporales</taxon>
        <taxon>Streptomycetaceae</taxon>
        <taxon>Streptomyces</taxon>
    </lineage>
</organism>
<evidence type="ECO:0000256" key="2">
    <source>
        <dbReference type="ARBA" id="ARBA00022553"/>
    </source>
</evidence>
<dbReference type="GO" id="GO:0005886">
    <property type="term" value="C:plasma membrane"/>
    <property type="evidence" value="ECO:0007669"/>
    <property type="project" value="TreeGrafter"/>
</dbReference>
<dbReference type="PROSITE" id="PS52004">
    <property type="entry name" value="KS3_2"/>
    <property type="match status" value="3"/>
</dbReference>
<dbReference type="Gene3D" id="3.40.47.10">
    <property type="match status" value="3"/>
</dbReference>
<keyword evidence="4" id="KW-0045">Antibiotic biosynthesis</keyword>
<dbReference type="InterPro" id="IPR009081">
    <property type="entry name" value="PP-bd_ACP"/>
</dbReference>